<keyword evidence="4 6" id="KW-0472">Membrane</keyword>
<keyword evidence="3 6" id="KW-1133">Transmembrane helix</keyword>
<evidence type="ECO:0000313" key="7">
    <source>
        <dbReference type="EMBL" id="EPS94783.1"/>
    </source>
</evidence>
<comment type="subcellular location">
    <subcellularLocation>
        <location evidence="1">Endomembrane system</location>
        <topology evidence="1">Multi-pass membrane protein</topology>
    </subcellularLocation>
</comment>
<feature type="transmembrane region" description="Helical" evidence="6">
    <location>
        <begin position="184"/>
        <end position="204"/>
    </location>
</feature>
<organism evidence="7 8">
    <name type="scientific">Fomitopsis schrenkii</name>
    <name type="common">Brown rot fungus</name>
    <dbReference type="NCBI Taxonomy" id="2126942"/>
    <lineage>
        <taxon>Eukaryota</taxon>
        <taxon>Fungi</taxon>
        <taxon>Dikarya</taxon>
        <taxon>Basidiomycota</taxon>
        <taxon>Agaricomycotina</taxon>
        <taxon>Agaricomycetes</taxon>
        <taxon>Polyporales</taxon>
        <taxon>Fomitopsis</taxon>
    </lineage>
</organism>
<dbReference type="EMBL" id="KE504223">
    <property type="protein sequence ID" value="EPS94783.1"/>
    <property type="molecule type" value="Genomic_DNA"/>
</dbReference>
<dbReference type="GO" id="GO:0007096">
    <property type="term" value="P:regulation of exit from mitosis"/>
    <property type="evidence" value="ECO:0007669"/>
    <property type="project" value="TreeGrafter"/>
</dbReference>
<dbReference type="GO" id="GO:0012505">
    <property type="term" value="C:endomembrane system"/>
    <property type="evidence" value="ECO:0007669"/>
    <property type="project" value="UniProtKB-SubCell"/>
</dbReference>
<dbReference type="STRING" id="743788.S8DU90"/>
<keyword evidence="8" id="KW-1185">Reference proteome</keyword>
<evidence type="ECO:0000256" key="4">
    <source>
        <dbReference type="ARBA" id="ARBA00023136"/>
    </source>
</evidence>
<feature type="region of interest" description="Disordered" evidence="5">
    <location>
        <begin position="1"/>
        <end position="42"/>
    </location>
</feature>
<dbReference type="AlphaFoldDB" id="S8DU90"/>
<evidence type="ECO:0000256" key="2">
    <source>
        <dbReference type="ARBA" id="ARBA00022692"/>
    </source>
</evidence>
<dbReference type="eggNOG" id="ENOG502S7S0">
    <property type="taxonomic scope" value="Eukaryota"/>
</dbReference>
<sequence length="403" mass="45458">MSSLRRLAQTNNANVAASPRQQASASTQASPTTPVRTPQRTRIVYPVSPVTSPSISASTPFDWEAAKSYRPPPYATPLANRRVRGLRQSDVGTPIPGSRRERAVRKKSLVEKITSIPSQIAFQISLFPDNIPRPHPKTSAKLIGGLLHFTHFCVRVSRMRNVPDSDLGWEDMYREGEGEPWFDWTVPASIILFSMAILNTLYLFTRTRLYQLTLARDPVSSPHAAFVSRPRAVRTPSDDDVRRPYSSVGPMLLTVLGHLWHGFVISVRFLLNLSPPKDRQKIIGGSMDSERIQQLEVWSPGSLESSLFSIYSPVHALLWTAWTSANWMLLFCIMVAVSVQLNMTTRAYEAVIKDKAIIAAEVLHEYDEKFVYPRINPVRKDAAVMTHESEVVDVWQDKPRSRR</sequence>
<dbReference type="HOGENOM" id="CLU_062849_0_0_1"/>
<name>S8DU90_FOMSC</name>
<accession>S8DU90</accession>
<protein>
    <recommendedName>
        <fullName evidence="9">Nuclear rim protein 1</fullName>
    </recommendedName>
</protein>
<dbReference type="GO" id="GO:0043007">
    <property type="term" value="P:maintenance of rDNA"/>
    <property type="evidence" value="ECO:0007669"/>
    <property type="project" value="TreeGrafter"/>
</dbReference>
<dbReference type="Pfam" id="PF10332">
    <property type="entry name" value="DUF2418"/>
    <property type="match status" value="1"/>
</dbReference>
<evidence type="ECO:0000256" key="1">
    <source>
        <dbReference type="ARBA" id="ARBA00004127"/>
    </source>
</evidence>
<dbReference type="InParanoid" id="S8DU90"/>
<dbReference type="OrthoDB" id="3363151at2759"/>
<feature type="compositionally biased region" description="Low complexity" evidence="5">
    <location>
        <begin position="31"/>
        <end position="42"/>
    </location>
</feature>
<dbReference type="Proteomes" id="UP000015241">
    <property type="component" value="Unassembled WGS sequence"/>
</dbReference>
<evidence type="ECO:0000256" key="5">
    <source>
        <dbReference type="SAM" id="MobiDB-lite"/>
    </source>
</evidence>
<evidence type="ECO:0000256" key="3">
    <source>
        <dbReference type="ARBA" id="ARBA00022989"/>
    </source>
</evidence>
<dbReference type="InterPro" id="IPR018819">
    <property type="entry name" value="Nur1/Mug154"/>
</dbReference>
<evidence type="ECO:0000256" key="6">
    <source>
        <dbReference type="SAM" id="Phobius"/>
    </source>
</evidence>
<feature type="compositionally biased region" description="Polar residues" evidence="5">
    <location>
        <begin position="1"/>
        <end position="30"/>
    </location>
</feature>
<reference evidence="7 8" key="1">
    <citation type="journal article" date="2012" name="Science">
        <title>The Paleozoic origin of enzymatic lignin decomposition reconstructed from 31 fungal genomes.</title>
        <authorList>
            <person name="Floudas D."/>
            <person name="Binder M."/>
            <person name="Riley R."/>
            <person name="Barry K."/>
            <person name="Blanchette R.A."/>
            <person name="Henrissat B."/>
            <person name="Martinez A.T."/>
            <person name="Otillar R."/>
            <person name="Spatafora J.W."/>
            <person name="Yadav J.S."/>
            <person name="Aerts A."/>
            <person name="Benoit I."/>
            <person name="Boyd A."/>
            <person name="Carlson A."/>
            <person name="Copeland A."/>
            <person name="Coutinho P.M."/>
            <person name="de Vries R.P."/>
            <person name="Ferreira P."/>
            <person name="Findley K."/>
            <person name="Foster B."/>
            <person name="Gaskell J."/>
            <person name="Glotzer D."/>
            <person name="Gorecki P."/>
            <person name="Heitman J."/>
            <person name="Hesse C."/>
            <person name="Hori C."/>
            <person name="Igarashi K."/>
            <person name="Jurgens J.A."/>
            <person name="Kallen N."/>
            <person name="Kersten P."/>
            <person name="Kohler A."/>
            <person name="Kuees U."/>
            <person name="Kumar T.K.A."/>
            <person name="Kuo A."/>
            <person name="LaButti K."/>
            <person name="Larrondo L.F."/>
            <person name="Lindquist E."/>
            <person name="Ling A."/>
            <person name="Lombard V."/>
            <person name="Lucas S."/>
            <person name="Lundell T."/>
            <person name="Martin R."/>
            <person name="McLaughlin D.J."/>
            <person name="Morgenstern I."/>
            <person name="Morin E."/>
            <person name="Murat C."/>
            <person name="Nagy L.G."/>
            <person name="Nolan M."/>
            <person name="Ohm R.A."/>
            <person name="Patyshakuliyeva A."/>
            <person name="Rokas A."/>
            <person name="Ruiz-Duenas F.J."/>
            <person name="Sabat G."/>
            <person name="Salamov A."/>
            <person name="Samejima M."/>
            <person name="Schmutz J."/>
            <person name="Slot J.C."/>
            <person name="St John F."/>
            <person name="Stenlid J."/>
            <person name="Sun H."/>
            <person name="Sun S."/>
            <person name="Syed K."/>
            <person name="Tsang A."/>
            <person name="Wiebenga A."/>
            <person name="Young D."/>
            <person name="Pisabarro A."/>
            <person name="Eastwood D.C."/>
            <person name="Martin F."/>
            <person name="Cullen D."/>
            <person name="Grigoriev I.V."/>
            <person name="Hibbett D.S."/>
        </authorList>
    </citation>
    <scope>NUCLEOTIDE SEQUENCE</scope>
    <source>
        <strain evidence="8">FP-58527</strain>
    </source>
</reference>
<feature type="transmembrane region" description="Helical" evidence="6">
    <location>
        <begin position="251"/>
        <end position="271"/>
    </location>
</feature>
<proteinExistence type="predicted"/>
<evidence type="ECO:0008006" key="9">
    <source>
        <dbReference type="Google" id="ProtNLM"/>
    </source>
</evidence>
<dbReference type="PANTHER" id="PTHR28293:SF1">
    <property type="entry name" value="NUCLEAR RIM PROTEIN 1"/>
    <property type="match status" value="1"/>
</dbReference>
<evidence type="ECO:0000313" key="8">
    <source>
        <dbReference type="Proteomes" id="UP000015241"/>
    </source>
</evidence>
<dbReference type="PANTHER" id="PTHR28293">
    <property type="entry name" value="NUCLEAR RIM PROTEIN 1"/>
    <property type="match status" value="1"/>
</dbReference>
<keyword evidence="2 6" id="KW-0812">Transmembrane</keyword>
<feature type="transmembrane region" description="Helical" evidence="6">
    <location>
        <begin position="316"/>
        <end position="337"/>
    </location>
</feature>
<gene>
    <name evidence="7" type="ORF">FOMPIDRAFT_129589</name>
</gene>